<protein>
    <submittedName>
        <fullName evidence="1">Uncharacterized protein</fullName>
    </submittedName>
</protein>
<proteinExistence type="predicted"/>
<keyword evidence="2" id="KW-1185">Reference proteome</keyword>
<evidence type="ECO:0000313" key="2">
    <source>
        <dbReference type="Proteomes" id="UP000006251"/>
    </source>
</evidence>
<organism evidence="1 2">
    <name type="scientific">Brumicola pallidula DSM 14239 = ACAM 615</name>
    <dbReference type="NCBI Taxonomy" id="1121922"/>
    <lineage>
        <taxon>Bacteria</taxon>
        <taxon>Pseudomonadati</taxon>
        <taxon>Pseudomonadota</taxon>
        <taxon>Gammaproteobacteria</taxon>
        <taxon>Alteromonadales</taxon>
        <taxon>Alteromonadaceae</taxon>
        <taxon>Brumicola</taxon>
    </lineage>
</organism>
<dbReference type="OrthoDB" id="281270at2"/>
<evidence type="ECO:0000313" key="1">
    <source>
        <dbReference type="EMBL" id="GAC27233.1"/>
    </source>
</evidence>
<dbReference type="STRING" id="1121922.GCA_000428905_02928"/>
<gene>
    <name evidence="1" type="ORF">GPAL_0353</name>
</gene>
<dbReference type="RefSeq" id="WP_006008597.1">
    <property type="nucleotide sequence ID" value="NZ_AUAV01000016.1"/>
</dbReference>
<accession>K6ZE65</accession>
<reference evidence="2" key="1">
    <citation type="journal article" date="2014" name="Environ. Microbiol.">
        <title>Comparative genomics of the marine bacterial genus Glaciecola reveals the high degree of genomic diversity and genomic characteristic for cold adaptation.</title>
        <authorList>
            <person name="Qin Q.L."/>
            <person name="Xie B.B."/>
            <person name="Yu Y."/>
            <person name="Shu Y.L."/>
            <person name="Rong J.C."/>
            <person name="Zhang Y.J."/>
            <person name="Zhao D.L."/>
            <person name="Chen X.L."/>
            <person name="Zhang X.Y."/>
            <person name="Chen B."/>
            <person name="Zhou B.C."/>
            <person name="Zhang Y.Z."/>
        </authorList>
    </citation>
    <scope>NUCLEOTIDE SEQUENCE [LARGE SCALE GENOMIC DNA]</scope>
    <source>
        <strain evidence="2">ACAM 615</strain>
    </source>
</reference>
<dbReference type="AlphaFoldDB" id="K6ZE65"/>
<dbReference type="Proteomes" id="UP000006251">
    <property type="component" value="Unassembled WGS sequence"/>
</dbReference>
<comment type="caution">
    <text evidence="1">The sequence shown here is derived from an EMBL/GenBank/DDBJ whole genome shotgun (WGS) entry which is preliminary data.</text>
</comment>
<name>K6ZE65_9ALTE</name>
<sequence length="104" mass="12061">MIKTVSACASLLIEQYLVMTRDVMPKMAREPTNKWPVRHDHCFQRIVLDSVCRGVWYESIKRPAYKHLDHAQAKLAVNLCNQIIAGQVDLSRLNLQSLTWRGKR</sequence>
<dbReference type="EMBL" id="BAEQ01000009">
    <property type="protein sequence ID" value="GAC27233.1"/>
    <property type="molecule type" value="Genomic_DNA"/>
</dbReference>